<accession>A0AAV2P1F3</accession>
<protein>
    <submittedName>
        <fullName evidence="1">Uncharacterized protein</fullName>
    </submittedName>
</protein>
<proteinExistence type="predicted"/>
<gene>
    <name evidence="1" type="ORF">LPLAT_LOCUS11485</name>
</gene>
<dbReference type="EMBL" id="OZ034829">
    <property type="protein sequence ID" value="CAL1686122.1"/>
    <property type="molecule type" value="Genomic_DNA"/>
</dbReference>
<keyword evidence="2" id="KW-1185">Reference proteome</keyword>
<reference evidence="1" key="1">
    <citation type="submission" date="2024-04" db="EMBL/GenBank/DDBJ databases">
        <authorList>
            <consortium name="Molecular Ecology Group"/>
        </authorList>
    </citation>
    <scope>NUCLEOTIDE SEQUENCE</scope>
</reference>
<dbReference type="Proteomes" id="UP001497644">
    <property type="component" value="Chromosome 6"/>
</dbReference>
<evidence type="ECO:0000313" key="1">
    <source>
        <dbReference type="EMBL" id="CAL1686122.1"/>
    </source>
</evidence>
<dbReference type="AlphaFoldDB" id="A0AAV2P1F3"/>
<sequence>MRCATTQALYRSSILTRSDSAICSEVSVVIRGTKRHKEDLVERNYEIRSDFGTNSQVKQASVHYLVTCMLTESHLKCRVSGIESRPIREEADKGLKGWAN</sequence>
<organism evidence="1 2">
    <name type="scientific">Lasius platythorax</name>
    <dbReference type="NCBI Taxonomy" id="488582"/>
    <lineage>
        <taxon>Eukaryota</taxon>
        <taxon>Metazoa</taxon>
        <taxon>Ecdysozoa</taxon>
        <taxon>Arthropoda</taxon>
        <taxon>Hexapoda</taxon>
        <taxon>Insecta</taxon>
        <taxon>Pterygota</taxon>
        <taxon>Neoptera</taxon>
        <taxon>Endopterygota</taxon>
        <taxon>Hymenoptera</taxon>
        <taxon>Apocrita</taxon>
        <taxon>Aculeata</taxon>
        <taxon>Formicoidea</taxon>
        <taxon>Formicidae</taxon>
        <taxon>Formicinae</taxon>
        <taxon>Lasius</taxon>
        <taxon>Lasius</taxon>
    </lineage>
</organism>
<name>A0AAV2P1F3_9HYME</name>
<evidence type="ECO:0000313" key="2">
    <source>
        <dbReference type="Proteomes" id="UP001497644"/>
    </source>
</evidence>